<dbReference type="PANTHER" id="PTHR14604:SF3">
    <property type="entry name" value="SPERM-ASSOCIATED ANTIGEN 16 PROTEIN"/>
    <property type="match status" value="1"/>
</dbReference>
<evidence type="ECO:0000313" key="3">
    <source>
        <dbReference type="Proteomes" id="UP000694392"/>
    </source>
</evidence>
<keyword evidence="1" id="KW-0175">Coiled coil</keyword>
<dbReference type="OMA" id="NFLFQMG"/>
<sequence length="208" mass="24476">GTVAMAPLLVPADDDFSLPEGDEDLAKALQIIQEQTEDGQQLAVIPKHSVSEIPEVVDDFICNFLIRMRMNRTLNCFQTEWYELMQKGVFEPKDAGFVPDVYNHNQHLESENKWLKKELENYKLAANKAKEAMLKIQKQRDFHRMHHKRVVQEKNRLINDIKRLKTHYASYEPMLRQLSEKYQAVLRQKMLTSLERDRAVGQVRLWLN</sequence>
<accession>A0A8D0GFU2</accession>
<dbReference type="GeneTree" id="ENSGT00940000155053"/>
<organism evidence="2 3">
    <name type="scientific">Sphenodon punctatus</name>
    <name type="common">Tuatara</name>
    <name type="synonym">Hatteria punctata</name>
    <dbReference type="NCBI Taxonomy" id="8508"/>
    <lineage>
        <taxon>Eukaryota</taxon>
        <taxon>Metazoa</taxon>
        <taxon>Chordata</taxon>
        <taxon>Craniata</taxon>
        <taxon>Vertebrata</taxon>
        <taxon>Euteleostomi</taxon>
        <taxon>Lepidosauria</taxon>
        <taxon>Sphenodontia</taxon>
        <taxon>Sphenodontidae</taxon>
        <taxon>Sphenodon</taxon>
    </lineage>
</organism>
<dbReference type="Ensembl" id="ENSSPUT00000004918.1">
    <property type="protein sequence ID" value="ENSSPUP00000004636.1"/>
    <property type="gene ID" value="ENSSPUG00000003575.1"/>
</dbReference>
<reference evidence="2" key="1">
    <citation type="submission" date="2025-08" db="UniProtKB">
        <authorList>
            <consortium name="Ensembl"/>
        </authorList>
    </citation>
    <scope>IDENTIFICATION</scope>
</reference>
<evidence type="ECO:0008006" key="4">
    <source>
        <dbReference type="Google" id="ProtNLM"/>
    </source>
</evidence>
<dbReference type="GO" id="GO:0035082">
    <property type="term" value="P:axoneme assembly"/>
    <property type="evidence" value="ECO:0007669"/>
    <property type="project" value="TreeGrafter"/>
</dbReference>
<evidence type="ECO:0000313" key="2">
    <source>
        <dbReference type="Ensembl" id="ENSSPUP00000004636.1"/>
    </source>
</evidence>
<protein>
    <recommendedName>
        <fullName evidence="4">Sperm-associated antigen 16 protein</fullName>
    </recommendedName>
</protein>
<dbReference type="GO" id="GO:1990716">
    <property type="term" value="C:axonemal central apparatus"/>
    <property type="evidence" value="ECO:0007669"/>
    <property type="project" value="TreeGrafter"/>
</dbReference>
<proteinExistence type="predicted"/>
<dbReference type="InterPro" id="IPR050995">
    <property type="entry name" value="WD-F-box_domain-protein"/>
</dbReference>
<reference evidence="2" key="2">
    <citation type="submission" date="2025-09" db="UniProtKB">
        <authorList>
            <consortium name="Ensembl"/>
        </authorList>
    </citation>
    <scope>IDENTIFICATION</scope>
</reference>
<dbReference type="Proteomes" id="UP000694392">
    <property type="component" value="Unplaced"/>
</dbReference>
<name>A0A8D0GFU2_SPHPU</name>
<evidence type="ECO:0000256" key="1">
    <source>
        <dbReference type="SAM" id="Coils"/>
    </source>
</evidence>
<feature type="coiled-coil region" evidence="1">
    <location>
        <begin position="105"/>
        <end position="139"/>
    </location>
</feature>
<dbReference type="AlphaFoldDB" id="A0A8D0GFU2"/>
<keyword evidence="3" id="KW-1185">Reference proteome</keyword>
<dbReference type="PANTHER" id="PTHR14604">
    <property type="entry name" value="WD40 REPEAT PF20"/>
    <property type="match status" value="1"/>
</dbReference>